<evidence type="ECO:0000313" key="3">
    <source>
        <dbReference type="EMBL" id="KKO19976.1"/>
    </source>
</evidence>
<protein>
    <submittedName>
        <fullName evidence="3">HEPN domain protein</fullName>
    </submittedName>
</protein>
<proteinExistence type="inferred from homology"/>
<dbReference type="PANTHER" id="PTHR36565">
    <property type="entry name" value="UPF0332 PROTEIN TM_1000"/>
    <property type="match status" value="1"/>
</dbReference>
<dbReference type="AlphaFoldDB" id="A0A0M2UYC6"/>
<reference evidence="3 4" key="1">
    <citation type="journal article" date="2013" name="BMC Microbiol.">
        <title>Identification of the type II cytochrome c maturation pathway in anammox bacteria by comparative genomics.</title>
        <authorList>
            <person name="Ferousi C."/>
            <person name="Speth D.R."/>
            <person name="Reimann J."/>
            <person name="Op den Camp H.J."/>
            <person name="Allen J.W."/>
            <person name="Keltjens J.T."/>
            <person name="Jetten M.S."/>
        </authorList>
    </citation>
    <scope>NUCLEOTIDE SEQUENCE [LARGE SCALE GENOMIC DNA]</scope>
    <source>
        <strain evidence="3">RU1</strain>
    </source>
</reference>
<comment type="similarity">
    <text evidence="1">Belongs to the UPF0332 family.</text>
</comment>
<accession>A0A0M2UYC6</accession>
<evidence type="ECO:0000256" key="1">
    <source>
        <dbReference type="ARBA" id="ARBA00038248"/>
    </source>
</evidence>
<comment type="caution">
    <text evidence="3">The sequence shown here is derived from an EMBL/GenBank/DDBJ whole genome shotgun (WGS) entry which is preliminary data.</text>
</comment>
<feature type="domain" description="HEPN" evidence="2">
    <location>
        <begin position="11"/>
        <end position="124"/>
    </location>
</feature>
<dbReference type="EMBL" id="LAQJ01000137">
    <property type="protein sequence ID" value="KKO19976.1"/>
    <property type="molecule type" value="Genomic_DNA"/>
</dbReference>
<dbReference type="InterPro" id="IPR052226">
    <property type="entry name" value="UPF0332_toxin"/>
</dbReference>
<keyword evidence="4" id="KW-1185">Reference proteome</keyword>
<dbReference type="Gene3D" id="1.20.120.330">
    <property type="entry name" value="Nucleotidyltransferases domain 2"/>
    <property type="match status" value="1"/>
</dbReference>
<gene>
    <name evidence="3" type="ORF">BROFUL_01306</name>
</gene>
<sequence>MMPQADIAVIKEMLNKSHKKLKTALTTLEHEEYDDSVSRSYYAVFHAISAALLSKGLHFSTHAQTIGAFNRNLVKTGEIPVITKTIGKLFSERQIGDYDFQRCLDAVTAKEDLEEAEKIIDACETYLAKVYKVSKNYWKE</sequence>
<evidence type="ECO:0000259" key="2">
    <source>
        <dbReference type="Pfam" id="PF05168"/>
    </source>
</evidence>
<dbReference type="Proteomes" id="UP000034954">
    <property type="component" value="Unassembled WGS sequence"/>
</dbReference>
<dbReference type="InterPro" id="IPR007842">
    <property type="entry name" value="HEPN_dom"/>
</dbReference>
<organism evidence="3 4">
    <name type="scientific">Candidatus Brocadia fulgida</name>
    <dbReference type="NCBI Taxonomy" id="380242"/>
    <lineage>
        <taxon>Bacteria</taxon>
        <taxon>Pseudomonadati</taxon>
        <taxon>Planctomycetota</taxon>
        <taxon>Candidatus Brocadiia</taxon>
        <taxon>Candidatus Brocadiales</taxon>
        <taxon>Candidatus Brocadiaceae</taxon>
        <taxon>Candidatus Brocadia</taxon>
    </lineage>
</organism>
<name>A0A0M2UYC6_9BACT</name>
<dbReference type="PANTHER" id="PTHR36565:SF1">
    <property type="entry name" value="UPF0332 PROTEIN TM_1000"/>
    <property type="match status" value="1"/>
</dbReference>
<dbReference type="Pfam" id="PF05168">
    <property type="entry name" value="HEPN"/>
    <property type="match status" value="1"/>
</dbReference>
<evidence type="ECO:0000313" key="4">
    <source>
        <dbReference type="Proteomes" id="UP000034954"/>
    </source>
</evidence>